<protein>
    <submittedName>
        <fullName evidence="1">Uncharacterized protein</fullName>
    </submittedName>
</protein>
<proteinExistence type="predicted"/>
<reference evidence="1 2" key="1">
    <citation type="journal article" date="2013" name="ISME J.">
        <title>A metabolic model for members of the genus Tetrasphaera involved in enhanced biological phosphorus removal.</title>
        <authorList>
            <person name="Kristiansen R."/>
            <person name="Nguyen H.T.T."/>
            <person name="Saunders A.M."/>
            <person name="Nielsen J.L."/>
            <person name="Wimmer R."/>
            <person name="Le V.Q."/>
            <person name="McIlroy S.J."/>
            <person name="Petrovski S."/>
            <person name="Seviour R.J."/>
            <person name="Calteau A."/>
            <person name="Nielsen K.L."/>
            <person name="Nielsen P.H."/>
        </authorList>
    </citation>
    <scope>NUCLEOTIDE SEQUENCE [LARGE SCALE GENOMIC DNA]</scope>
    <source>
        <strain evidence="1 2">Ben 74</strain>
    </source>
</reference>
<gene>
    <name evidence="1" type="ORF">BN13_2100001</name>
</gene>
<evidence type="ECO:0000313" key="1">
    <source>
        <dbReference type="EMBL" id="CCI52808.1"/>
    </source>
</evidence>
<comment type="caution">
    <text evidence="1">The sequence shown here is derived from an EMBL/GenBank/DDBJ whole genome shotgun (WGS) entry which is preliminary data.</text>
</comment>
<dbReference type="STRING" id="1193518.BN13_2100001"/>
<dbReference type="EMBL" id="CAJC01000125">
    <property type="protein sequence ID" value="CCI52808.1"/>
    <property type="molecule type" value="Genomic_DNA"/>
</dbReference>
<sequence length="70" mass="8432">MRMMFPYQGIRPEPQSAFDCGLHRFHQRILIYLLSMLESTPKHVKPKQTLRRYVTYSTLGMNQRRERSFG</sequence>
<dbReference type="Proteomes" id="UP000035720">
    <property type="component" value="Unassembled WGS sequence"/>
</dbReference>
<accession>A0A077MDE4</accession>
<name>A0A077MDE4_9MICO</name>
<keyword evidence="2" id="KW-1185">Reference proteome</keyword>
<organism evidence="1 2">
    <name type="scientific">Nostocoides jenkinsii Ben 74</name>
    <dbReference type="NCBI Taxonomy" id="1193518"/>
    <lineage>
        <taxon>Bacteria</taxon>
        <taxon>Bacillati</taxon>
        <taxon>Actinomycetota</taxon>
        <taxon>Actinomycetes</taxon>
        <taxon>Micrococcales</taxon>
        <taxon>Intrasporangiaceae</taxon>
        <taxon>Nostocoides</taxon>
    </lineage>
</organism>
<dbReference type="AlphaFoldDB" id="A0A077MDE4"/>
<evidence type="ECO:0000313" key="2">
    <source>
        <dbReference type="Proteomes" id="UP000035720"/>
    </source>
</evidence>